<dbReference type="RefSeq" id="WP_103073606.1">
    <property type="nucleotide sequence ID" value="NZ_NPZB01000001.1"/>
</dbReference>
<feature type="signal peptide" evidence="1">
    <location>
        <begin position="1"/>
        <end position="23"/>
    </location>
</feature>
<gene>
    <name evidence="2" type="ORF">Lysil_0050</name>
</gene>
<keyword evidence="1" id="KW-0732">Signal</keyword>
<dbReference type="SUPFAM" id="SSF51182">
    <property type="entry name" value="RmlC-like cupins"/>
    <property type="match status" value="1"/>
</dbReference>
<evidence type="ECO:0000313" key="3">
    <source>
        <dbReference type="Proteomes" id="UP000236220"/>
    </source>
</evidence>
<organism evidence="2 3">
    <name type="scientific">Solilutibacter silvestris</name>
    <dbReference type="NCBI Taxonomy" id="1645665"/>
    <lineage>
        <taxon>Bacteria</taxon>
        <taxon>Pseudomonadati</taxon>
        <taxon>Pseudomonadota</taxon>
        <taxon>Gammaproteobacteria</taxon>
        <taxon>Lysobacterales</taxon>
        <taxon>Lysobacteraceae</taxon>
        <taxon>Solilutibacter</taxon>
    </lineage>
</organism>
<dbReference type="AlphaFoldDB" id="A0A2K1Q057"/>
<evidence type="ECO:0000256" key="1">
    <source>
        <dbReference type="SAM" id="SignalP"/>
    </source>
</evidence>
<dbReference type="InterPro" id="IPR028013">
    <property type="entry name" value="DUF4437"/>
</dbReference>
<proteinExistence type="predicted"/>
<feature type="chain" id="PRO_5014461617" evidence="1">
    <location>
        <begin position="24"/>
        <end position="161"/>
    </location>
</feature>
<dbReference type="InterPro" id="IPR011051">
    <property type="entry name" value="RmlC_Cupin_sf"/>
</dbReference>
<dbReference type="Proteomes" id="UP000236220">
    <property type="component" value="Unassembled WGS sequence"/>
</dbReference>
<dbReference type="CDD" id="cd06989">
    <property type="entry name" value="cupin_DRT102"/>
    <property type="match status" value="1"/>
</dbReference>
<name>A0A2K1Q057_9GAMM</name>
<keyword evidence="3" id="KW-1185">Reference proteome</keyword>
<sequence length="161" mass="16901">MKFSYRATLLALALVGVAAPINATPPAEHMAMHANALQWGDAPPGLPKGAKLAVLSGNPGADGLFTIRLKMPPGYRIPRHTHPTDEAVTVIQGHLDYSMGDAASAHAGMLGANDFVNMPAGMQHAVSSKGGAIVQVQAMGPFQINYVNPADDPRGMEHKMK</sequence>
<dbReference type="InterPro" id="IPR014710">
    <property type="entry name" value="RmlC-like_jellyroll"/>
</dbReference>
<accession>A0A2K1Q057</accession>
<protein>
    <submittedName>
        <fullName evidence="2">Cupin domain-containing protein</fullName>
    </submittedName>
</protein>
<evidence type="ECO:0000313" key="2">
    <source>
        <dbReference type="EMBL" id="PNS08421.1"/>
    </source>
</evidence>
<dbReference type="Gene3D" id="2.60.120.10">
    <property type="entry name" value="Jelly Rolls"/>
    <property type="match status" value="1"/>
</dbReference>
<reference evidence="2 3" key="1">
    <citation type="submission" date="2017-08" db="EMBL/GenBank/DDBJ databases">
        <title>Lysobacter sylvestris genome.</title>
        <authorList>
            <person name="Zhang D.-C."/>
            <person name="Albuquerque L."/>
            <person name="Franca L."/>
            <person name="Froufe H.J.C."/>
            <person name="Barroso C."/>
            <person name="Egas C."/>
            <person name="Da Costa M."/>
            <person name="Margesin R."/>
        </authorList>
    </citation>
    <scope>NUCLEOTIDE SEQUENCE [LARGE SCALE GENOMIC DNA]</scope>
    <source>
        <strain evidence="2 3">AM20-91</strain>
    </source>
</reference>
<dbReference type="OrthoDB" id="1433532at2"/>
<dbReference type="Pfam" id="PF14499">
    <property type="entry name" value="DUF4437"/>
    <property type="match status" value="1"/>
</dbReference>
<comment type="caution">
    <text evidence="2">The sequence shown here is derived from an EMBL/GenBank/DDBJ whole genome shotgun (WGS) entry which is preliminary data.</text>
</comment>
<dbReference type="EMBL" id="NPZB01000001">
    <property type="protein sequence ID" value="PNS08421.1"/>
    <property type="molecule type" value="Genomic_DNA"/>
</dbReference>